<name>A0A2G1QN35_9HYPH</name>
<evidence type="ECO:0000313" key="1">
    <source>
        <dbReference type="EMBL" id="PHP66860.1"/>
    </source>
</evidence>
<comment type="caution">
    <text evidence="1">The sequence shown here is derived from an EMBL/GenBank/DDBJ whole genome shotgun (WGS) entry which is preliminary data.</text>
</comment>
<dbReference type="PANTHER" id="PTHR43544:SF12">
    <property type="entry name" value="NAD(P)-BINDING ROSSMANN-FOLD SUPERFAMILY PROTEIN"/>
    <property type="match status" value="1"/>
</dbReference>
<accession>A0A2G1QN35</accession>
<dbReference type="Proteomes" id="UP000221168">
    <property type="component" value="Unassembled WGS sequence"/>
</dbReference>
<dbReference type="RefSeq" id="WP_099306627.1">
    <property type="nucleotide sequence ID" value="NZ_PDVP01000006.1"/>
</dbReference>
<dbReference type="PANTHER" id="PTHR43544">
    <property type="entry name" value="SHORT-CHAIN DEHYDROGENASE/REDUCTASE"/>
    <property type="match status" value="1"/>
</dbReference>
<sequence>MDTFPAGGLAAVIGSTGAIGKALADRLEAAGRFSRVIRLSRRSAPGIDLTDEASIAAAAAWLAGAGLPLRLVIDATGFLHDDRFMPEKALRQVDPAHMAHAFAVNAIGPGLLMKHMLPLLPRDGKSAFATLSARVGSISDNRLGGWHAYRASKAALNQFVRTASIELARRNPHAICVALHPGTVDSLLSQPFAKAGLDVRPPAVAAKDLLSVLDALTPEQSGGLYDHRGAAIPW</sequence>
<dbReference type="GO" id="GO:0005737">
    <property type="term" value="C:cytoplasm"/>
    <property type="evidence" value="ECO:0007669"/>
    <property type="project" value="TreeGrafter"/>
</dbReference>
<dbReference type="PRINTS" id="PR00081">
    <property type="entry name" value="GDHRDH"/>
</dbReference>
<dbReference type="Gene3D" id="3.40.50.720">
    <property type="entry name" value="NAD(P)-binding Rossmann-like Domain"/>
    <property type="match status" value="1"/>
</dbReference>
<dbReference type="OrthoDB" id="9785826at2"/>
<evidence type="ECO:0000313" key="2">
    <source>
        <dbReference type="Proteomes" id="UP000221168"/>
    </source>
</evidence>
<dbReference type="Pfam" id="PF13561">
    <property type="entry name" value="adh_short_C2"/>
    <property type="match status" value="1"/>
</dbReference>
<dbReference type="InterPro" id="IPR036291">
    <property type="entry name" value="NAD(P)-bd_dom_sf"/>
</dbReference>
<organism evidence="1 2">
    <name type="scientific">Zhengella mangrovi</name>
    <dbReference type="NCBI Taxonomy" id="1982044"/>
    <lineage>
        <taxon>Bacteria</taxon>
        <taxon>Pseudomonadati</taxon>
        <taxon>Pseudomonadota</taxon>
        <taxon>Alphaproteobacteria</taxon>
        <taxon>Hyphomicrobiales</taxon>
        <taxon>Notoacmeibacteraceae</taxon>
        <taxon>Zhengella</taxon>
    </lineage>
</organism>
<dbReference type="EMBL" id="PDVP01000006">
    <property type="protein sequence ID" value="PHP66860.1"/>
    <property type="molecule type" value="Genomic_DNA"/>
</dbReference>
<protein>
    <submittedName>
        <fullName evidence="1">C-factor</fullName>
    </submittedName>
</protein>
<dbReference type="InterPro" id="IPR051468">
    <property type="entry name" value="Fungal_SecMetab_SDRs"/>
</dbReference>
<dbReference type="SUPFAM" id="SSF51735">
    <property type="entry name" value="NAD(P)-binding Rossmann-fold domains"/>
    <property type="match status" value="1"/>
</dbReference>
<dbReference type="GO" id="GO:0016491">
    <property type="term" value="F:oxidoreductase activity"/>
    <property type="evidence" value="ECO:0007669"/>
    <property type="project" value="TreeGrafter"/>
</dbReference>
<dbReference type="InterPro" id="IPR002347">
    <property type="entry name" value="SDR_fam"/>
</dbReference>
<reference evidence="1 2" key="1">
    <citation type="submission" date="2017-10" db="EMBL/GenBank/DDBJ databases">
        <title>Sedimentibacterium mangrovi gen. nov., sp. nov., a novel member of family Phyllobacteriacea isolated from mangrove sediment.</title>
        <authorList>
            <person name="Liao H."/>
            <person name="Tian Y."/>
        </authorList>
    </citation>
    <scope>NUCLEOTIDE SEQUENCE [LARGE SCALE GENOMIC DNA]</scope>
    <source>
        <strain evidence="1 2">X9-2-2</strain>
    </source>
</reference>
<gene>
    <name evidence="1" type="ORF">CSC94_12210</name>
</gene>
<dbReference type="AlphaFoldDB" id="A0A2G1QN35"/>
<keyword evidence="2" id="KW-1185">Reference proteome</keyword>
<proteinExistence type="predicted"/>